<dbReference type="OrthoDB" id="783687at2759"/>
<evidence type="ECO:0000313" key="2">
    <source>
        <dbReference type="Proteomes" id="UP000257109"/>
    </source>
</evidence>
<dbReference type="Proteomes" id="UP000257109">
    <property type="component" value="Unassembled WGS sequence"/>
</dbReference>
<sequence length="99" mass="11114">MVLSLLLPFWKPYWGKLQRIEGEAELVVEEVEVVAKVVEKVAMVAEKVTEDVAEMLPDDGKLRKAALVVQHASKQVEELKSDLDDLDAFVEPVIDNIVK</sequence>
<organism evidence="1 2">
    <name type="scientific">Mucuna pruriens</name>
    <name type="common">Velvet bean</name>
    <name type="synonym">Dolichos pruriens</name>
    <dbReference type="NCBI Taxonomy" id="157652"/>
    <lineage>
        <taxon>Eukaryota</taxon>
        <taxon>Viridiplantae</taxon>
        <taxon>Streptophyta</taxon>
        <taxon>Embryophyta</taxon>
        <taxon>Tracheophyta</taxon>
        <taxon>Spermatophyta</taxon>
        <taxon>Magnoliopsida</taxon>
        <taxon>eudicotyledons</taxon>
        <taxon>Gunneridae</taxon>
        <taxon>Pentapetalae</taxon>
        <taxon>rosids</taxon>
        <taxon>fabids</taxon>
        <taxon>Fabales</taxon>
        <taxon>Fabaceae</taxon>
        <taxon>Papilionoideae</taxon>
        <taxon>50 kb inversion clade</taxon>
        <taxon>NPAAA clade</taxon>
        <taxon>indigoferoid/millettioid clade</taxon>
        <taxon>Phaseoleae</taxon>
        <taxon>Mucuna</taxon>
    </lineage>
</organism>
<dbReference type="PANTHER" id="PTHR33735">
    <property type="entry name" value="EXPRESSED PROTEIN"/>
    <property type="match status" value="1"/>
</dbReference>
<evidence type="ECO:0000313" key="1">
    <source>
        <dbReference type="EMBL" id="RDX69562.1"/>
    </source>
</evidence>
<keyword evidence="2" id="KW-1185">Reference proteome</keyword>
<feature type="non-terminal residue" evidence="1">
    <location>
        <position position="99"/>
    </location>
</feature>
<comment type="caution">
    <text evidence="1">The sequence shown here is derived from an EMBL/GenBank/DDBJ whole genome shotgun (WGS) entry which is preliminary data.</text>
</comment>
<proteinExistence type="predicted"/>
<gene>
    <name evidence="1" type="ORF">CR513_51318</name>
</gene>
<reference evidence="1" key="1">
    <citation type="submission" date="2018-05" db="EMBL/GenBank/DDBJ databases">
        <title>Draft genome of Mucuna pruriens seed.</title>
        <authorList>
            <person name="Nnadi N.E."/>
            <person name="Vos R."/>
            <person name="Hasami M.H."/>
            <person name="Devisetty U.K."/>
            <person name="Aguiy J.C."/>
        </authorList>
    </citation>
    <scope>NUCLEOTIDE SEQUENCE [LARGE SCALE GENOMIC DNA]</scope>
    <source>
        <strain evidence="1">JCA_2017</strain>
    </source>
</reference>
<dbReference type="PANTHER" id="PTHR33735:SF10">
    <property type="entry name" value="EXPRESSED PROTEIN"/>
    <property type="match status" value="1"/>
</dbReference>
<protein>
    <submittedName>
        <fullName evidence="1">Uncharacterized protein</fullName>
    </submittedName>
</protein>
<dbReference type="EMBL" id="QJKJ01012059">
    <property type="protein sequence ID" value="RDX69562.1"/>
    <property type="molecule type" value="Genomic_DNA"/>
</dbReference>
<name>A0A371EU36_MUCPR</name>
<dbReference type="AlphaFoldDB" id="A0A371EU36"/>
<dbReference type="Gene3D" id="1.20.1480.30">
    <property type="entry name" value="Designed four-helix bundle protein"/>
    <property type="match status" value="1"/>
</dbReference>
<dbReference type="STRING" id="157652.A0A371EU36"/>
<accession>A0A371EU36</accession>